<dbReference type="AlphaFoldDB" id="A0AAV2QKX4"/>
<evidence type="ECO:0000313" key="2">
    <source>
        <dbReference type="EMBL" id="CAL4090510.1"/>
    </source>
</evidence>
<feature type="non-terminal residue" evidence="2">
    <location>
        <position position="1"/>
    </location>
</feature>
<name>A0AAV2QKX4_MEGNR</name>
<feature type="region of interest" description="Disordered" evidence="1">
    <location>
        <begin position="12"/>
        <end position="45"/>
    </location>
</feature>
<dbReference type="Proteomes" id="UP001497623">
    <property type="component" value="Unassembled WGS sequence"/>
</dbReference>
<dbReference type="EMBL" id="CAXKWB010008278">
    <property type="protein sequence ID" value="CAL4090510.1"/>
    <property type="molecule type" value="Genomic_DNA"/>
</dbReference>
<organism evidence="2 3">
    <name type="scientific">Meganyctiphanes norvegica</name>
    <name type="common">Northern krill</name>
    <name type="synonym">Thysanopoda norvegica</name>
    <dbReference type="NCBI Taxonomy" id="48144"/>
    <lineage>
        <taxon>Eukaryota</taxon>
        <taxon>Metazoa</taxon>
        <taxon>Ecdysozoa</taxon>
        <taxon>Arthropoda</taxon>
        <taxon>Crustacea</taxon>
        <taxon>Multicrustacea</taxon>
        <taxon>Malacostraca</taxon>
        <taxon>Eumalacostraca</taxon>
        <taxon>Eucarida</taxon>
        <taxon>Euphausiacea</taxon>
        <taxon>Euphausiidae</taxon>
        <taxon>Meganyctiphanes</taxon>
    </lineage>
</organism>
<comment type="caution">
    <text evidence="2">The sequence shown here is derived from an EMBL/GenBank/DDBJ whole genome shotgun (WGS) entry which is preliminary data.</text>
</comment>
<keyword evidence="3" id="KW-1185">Reference proteome</keyword>
<proteinExistence type="predicted"/>
<gene>
    <name evidence="2" type="ORF">MNOR_LOCUS14042</name>
</gene>
<sequence length="146" mass="16124">VTIGKKLEMCSAGGASENGSSGECGTTVDEDITSPAQGSVLEGDSELNEGTSLSYDYNEMHHTSTNAKQAKDDIQVNCIFEKGMDNQREFYKGGGENLGSEEYGRLAYEGIRLMLNNRSIEAEELFRHHTENNLHMAMGYCYITFM</sequence>
<feature type="compositionally biased region" description="Low complexity" evidence="1">
    <location>
        <begin position="12"/>
        <end position="25"/>
    </location>
</feature>
<reference evidence="2 3" key="1">
    <citation type="submission" date="2024-05" db="EMBL/GenBank/DDBJ databases">
        <authorList>
            <person name="Wallberg A."/>
        </authorList>
    </citation>
    <scope>NUCLEOTIDE SEQUENCE [LARGE SCALE GENOMIC DNA]</scope>
</reference>
<protein>
    <submittedName>
        <fullName evidence="2">Uncharacterized protein</fullName>
    </submittedName>
</protein>
<accession>A0AAV2QKX4</accession>
<evidence type="ECO:0000313" key="3">
    <source>
        <dbReference type="Proteomes" id="UP001497623"/>
    </source>
</evidence>
<feature type="non-terminal residue" evidence="2">
    <location>
        <position position="146"/>
    </location>
</feature>
<evidence type="ECO:0000256" key="1">
    <source>
        <dbReference type="SAM" id="MobiDB-lite"/>
    </source>
</evidence>